<dbReference type="NCBIfam" id="TIGR04168">
    <property type="entry name" value="TIGR04168 family protein"/>
    <property type="match status" value="1"/>
</dbReference>
<evidence type="ECO:0000313" key="3">
    <source>
        <dbReference type="RefSeq" id="XP_031382310.1"/>
    </source>
</evidence>
<dbReference type="InterPro" id="IPR004843">
    <property type="entry name" value="Calcineurin-like_PHP"/>
</dbReference>
<sequence length="345" mass="38149">MLGTWAYAPRLFGTCGSSPSSASKISAARAPMASPSSVRIAVVGDVHDQWNLEEDTKALQFLKPDLVLFTGDFGNENVELVRNVAKLDFAKAVILGNHDSWKTQQFSGKRKDNIRQQLECLGEEHVAYRRLDFPQLKLSIVGGRPFSCGGEQLFRKDFYLQGAPYGVEDMEQSARRIYKATIGAPDDHLVIFLTHSGPTGLGANIDDICGRDWVDGGGDHGDPDLAMALSRLRETANIQIPLVVFGHMHKQLAHGNGVRKMIAFGPNDMIYLNGAVVPRVRWLTRPLPSKDHVQNEAGNSQTDQTGSARAFTVVEIRERKVTKITESWVSVVANQTQLEEEHILF</sequence>
<feature type="domain" description="Calcineurin-like phosphoesterase" evidence="1">
    <location>
        <begin position="39"/>
        <end position="250"/>
    </location>
</feature>
<dbReference type="InterPro" id="IPR029052">
    <property type="entry name" value="Metallo-depent_PP-like"/>
</dbReference>
<dbReference type="PANTHER" id="PTHR35769:SF2">
    <property type="entry name" value="CALCINEURIN-LIKE METALLO-PHOSPHOESTERASE SUPERFAMILY PROTEIN"/>
    <property type="match status" value="1"/>
</dbReference>
<dbReference type="AlphaFoldDB" id="A0A6P8CGR8"/>
<accession>A0A6P8CGR8</accession>
<reference evidence="2" key="1">
    <citation type="journal article" date="2020" name="Plant Biotechnol. J.">
        <title>The pomegranate (Punica granatum L.) draft genome dissects genetic divergence between soft- and hard-seeded cultivars.</title>
        <authorList>
            <person name="Luo X."/>
            <person name="Li H."/>
            <person name="Wu Z."/>
            <person name="Yao W."/>
            <person name="Zhao P."/>
            <person name="Cao D."/>
            <person name="Yu H."/>
            <person name="Li K."/>
            <person name="Poudel K."/>
            <person name="Zhao D."/>
            <person name="Zhang F."/>
            <person name="Xia X."/>
            <person name="Chen L."/>
            <person name="Wang Q."/>
            <person name="Jing D."/>
            <person name="Cao S."/>
        </authorList>
    </citation>
    <scope>NUCLEOTIDE SEQUENCE [LARGE SCALE GENOMIC DNA]</scope>
    <source>
        <strain evidence="2">cv. Tunisia</strain>
    </source>
</reference>
<dbReference type="SUPFAM" id="SSF56300">
    <property type="entry name" value="Metallo-dependent phosphatases"/>
    <property type="match status" value="1"/>
</dbReference>
<dbReference type="PANTHER" id="PTHR35769">
    <property type="entry name" value="CALCINEURIN-LIKE METALLO-PHOSPHOESTERASE SUPERFAMILY PROTEIN"/>
    <property type="match status" value="1"/>
</dbReference>
<dbReference type="Pfam" id="PF00149">
    <property type="entry name" value="Metallophos"/>
    <property type="match status" value="1"/>
</dbReference>
<gene>
    <name evidence="3" type="primary">LOC116196622</name>
</gene>
<dbReference type="GeneID" id="116196622"/>
<proteinExistence type="predicted"/>
<protein>
    <submittedName>
        <fullName evidence="3">Uncharacterized protein LOC116196622</fullName>
    </submittedName>
</protein>
<dbReference type="Proteomes" id="UP000515151">
    <property type="component" value="Chromosome 2"/>
</dbReference>
<dbReference type="InterPro" id="IPR027629">
    <property type="entry name" value="DevT-like"/>
</dbReference>
<evidence type="ECO:0000259" key="1">
    <source>
        <dbReference type="Pfam" id="PF00149"/>
    </source>
</evidence>
<name>A0A6P8CGR8_PUNGR</name>
<evidence type="ECO:0000313" key="2">
    <source>
        <dbReference type="Proteomes" id="UP000515151"/>
    </source>
</evidence>
<dbReference type="CDD" id="cd07397">
    <property type="entry name" value="MPP_NostocDevT-like"/>
    <property type="match status" value="1"/>
</dbReference>
<dbReference type="RefSeq" id="XP_031382310.1">
    <property type="nucleotide sequence ID" value="XM_031526450.1"/>
</dbReference>
<dbReference type="GO" id="GO:0016787">
    <property type="term" value="F:hydrolase activity"/>
    <property type="evidence" value="ECO:0007669"/>
    <property type="project" value="InterPro"/>
</dbReference>
<dbReference type="OrthoDB" id="3664at2759"/>
<keyword evidence="2" id="KW-1185">Reference proteome</keyword>
<organism evidence="2 3">
    <name type="scientific">Punica granatum</name>
    <name type="common">Pomegranate</name>
    <dbReference type="NCBI Taxonomy" id="22663"/>
    <lineage>
        <taxon>Eukaryota</taxon>
        <taxon>Viridiplantae</taxon>
        <taxon>Streptophyta</taxon>
        <taxon>Embryophyta</taxon>
        <taxon>Tracheophyta</taxon>
        <taxon>Spermatophyta</taxon>
        <taxon>Magnoliopsida</taxon>
        <taxon>eudicotyledons</taxon>
        <taxon>Gunneridae</taxon>
        <taxon>Pentapetalae</taxon>
        <taxon>rosids</taxon>
        <taxon>malvids</taxon>
        <taxon>Myrtales</taxon>
        <taxon>Lythraceae</taxon>
        <taxon>Punica</taxon>
    </lineage>
</organism>
<dbReference type="Gene3D" id="3.60.21.10">
    <property type="match status" value="1"/>
</dbReference>
<reference evidence="3" key="2">
    <citation type="submission" date="2025-08" db="UniProtKB">
        <authorList>
            <consortium name="RefSeq"/>
        </authorList>
    </citation>
    <scope>IDENTIFICATION</scope>
    <source>
        <tissue evidence="3">Leaf</tissue>
    </source>
</reference>